<dbReference type="Proteomes" id="UP000552644">
    <property type="component" value="Unassembled WGS sequence"/>
</dbReference>
<name>A0A7W7QW64_9ACTN</name>
<dbReference type="AlphaFoldDB" id="A0A7W7QW64"/>
<protein>
    <submittedName>
        <fullName evidence="1">Uncharacterized protein</fullName>
    </submittedName>
</protein>
<evidence type="ECO:0000313" key="1">
    <source>
        <dbReference type="EMBL" id="MBB4920886.1"/>
    </source>
</evidence>
<gene>
    <name evidence="1" type="ORF">FHS44_008039</name>
</gene>
<accession>A0A7W7QW64</accession>
<organism evidence="1 2">
    <name type="scientific">Streptosporangium saharense</name>
    <dbReference type="NCBI Taxonomy" id="1706840"/>
    <lineage>
        <taxon>Bacteria</taxon>
        <taxon>Bacillati</taxon>
        <taxon>Actinomycetota</taxon>
        <taxon>Actinomycetes</taxon>
        <taxon>Streptosporangiales</taxon>
        <taxon>Streptosporangiaceae</taxon>
        <taxon>Streptosporangium</taxon>
    </lineage>
</organism>
<dbReference type="RefSeq" id="WP_184725637.1">
    <property type="nucleotide sequence ID" value="NZ_JACHJP010000019.1"/>
</dbReference>
<evidence type="ECO:0000313" key="2">
    <source>
        <dbReference type="Proteomes" id="UP000552644"/>
    </source>
</evidence>
<comment type="caution">
    <text evidence="1">The sequence shown here is derived from an EMBL/GenBank/DDBJ whole genome shotgun (WGS) entry which is preliminary data.</text>
</comment>
<reference evidence="1 2" key="1">
    <citation type="submission" date="2020-08" db="EMBL/GenBank/DDBJ databases">
        <title>Genomic Encyclopedia of Type Strains, Phase III (KMG-III): the genomes of soil and plant-associated and newly described type strains.</title>
        <authorList>
            <person name="Whitman W."/>
        </authorList>
    </citation>
    <scope>NUCLEOTIDE SEQUENCE [LARGE SCALE GENOMIC DNA]</scope>
    <source>
        <strain evidence="1 2">CECT 8840</strain>
    </source>
</reference>
<proteinExistence type="predicted"/>
<dbReference type="EMBL" id="JACHJP010000019">
    <property type="protein sequence ID" value="MBB4920886.1"/>
    <property type="molecule type" value="Genomic_DNA"/>
</dbReference>
<sequence length="48" mass="5161">MKITVTCQTYTKDHVPSHKGWPGGEPNSVREAYDAVLAEQAATKGGTE</sequence>
<keyword evidence="2" id="KW-1185">Reference proteome</keyword>